<dbReference type="Gene3D" id="3.40.1440.10">
    <property type="entry name" value="GIY-YIG endonuclease"/>
    <property type="match status" value="1"/>
</dbReference>
<dbReference type="PROSITE" id="PS51318">
    <property type="entry name" value="TAT"/>
    <property type="match status" value="1"/>
</dbReference>
<evidence type="ECO:0000313" key="4">
    <source>
        <dbReference type="EMBL" id="BAM02202.1"/>
    </source>
</evidence>
<keyword evidence="5" id="KW-1185">Reference proteome</keyword>
<keyword evidence="2" id="KW-0732">Signal</keyword>
<dbReference type="HOGENOM" id="CLU_876772_0_0_0"/>
<dbReference type="Proteomes" id="UP000007881">
    <property type="component" value="Chromosome"/>
</dbReference>
<dbReference type="InterPro" id="IPR006311">
    <property type="entry name" value="TAT_signal"/>
</dbReference>
<dbReference type="RefSeq" id="WP_014435422.1">
    <property type="nucleotide sequence ID" value="NC_017080.1"/>
</dbReference>
<feature type="signal peptide" evidence="2">
    <location>
        <begin position="1"/>
        <end position="27"/>
    </location>
</feature>
<dbReference type="OrthoDB" id="272478at2"/>
<dbReference type="AlphaFoldDB" id="I0IAB4"/>
<dbReference type="EMBL" id="AP012338">
    <property type="protein sequence ID" value="BAM02202.1"/>
    <property type="molecule type" value="Genomic_DNA"/>
</dbReference>
<dbReference type="SUPFAM" id="SSF82771">
    <property type="entry name" value="GIY-YIG endonuclease"/>
    <property type="match status" value="1"/>
</dbReference>
<dbReference type="eggNOG" id="COG0322">
    <property type="taxonomic scope" value="Bacteria"/>
</dbReference>
<dbReference type="InterPro" id="IPR035901">
    <property type="entry name" value="GIY-YIG_endonuc_sf"/>
</dbReference>
<feature type="chain" id="PRO_5003629572" description="GIY-YIG domain-containing protein" evidence="2">
    <location>
        <begin position="28"/>
        <end position="317"/>
    </location>
</feature>
<reference evidence="4 5" key="1">
    <citation type="submission" date="2012-02" db="EMBL/GenBank/DDBJ databases">
        <title>Complete genome sequence of Phycisphaera mikurensis NBRC 102666.</title>
        <authorList>
            <person name="Ankai A."/>
            <person name="Hosoyama A."/>
            <person name="Terui Y."/>
            <person name="Sekine M."/>
            <person name="Fukai R."/>
            <person name="Kato Y."/>
            <person name="Nakamura S."/>
            <person name="Yamada-Narita S."/>
            <person name="Kawakoshi A."/>
            <person name="Fukunaga Y."/>
            <person name="Yamazaki S."/>
            <person name="Fujita N."/>
        </authorList>
    </citation>
    <scope>NUCLEOTIDE SEQUENCE [LARGE SCALE GENOMIC DNA]</scope>
    <source>
        <strain evidence="5">NBRC 102666 / KCTC 22515 / FYK2301M01</strain>
    </source>
</reference>
<name>I0IAB4_PHYMF</name>
<feature type="region of interest" description="Disordered" evidence="1">
    <location>
        <begin position="108"/>
        <end position="127"/>
    </location>
</feature>
<evidence type="ECO:0000256" key="1">
    <source>
        <dbReference type="SAM" id="MobiDB-lite"/>
    </source>
</evidence>
<gene>
    <name evidence="4" type="ordered locus">PSMK_00430</name>
</gene>
<evidence type="ECO:0000256" key="2">
    <source>
        <dbReference type="SAM" id="SignalP"/>
    </source>
</evidence>
<dbReference type="PROSITE" id="PS50164">
    <property type="entry name" value="GIY_YIG"/>
    <property type="match status" value="1"/>
</dbReference>
<protein>
    <recommendedName>
        <fullName evidence="3">GIY-YIG domain-containing protein</fullName>
    </recommendedName>
</protein>
<proteinExistence type="predicted"/>
<sequence>MNLSGESRRALLRLLLAAVLLAAPARAGEAVAIEVDVALVRQAFVEVHAGHSADEVVVQEGLNAAFLNACARLHRRSADRLGEAKIVAFTTACNRALLNLRKAGGLRGEDARTTRRHADREGAPPPDAYRHAAEIAARRVTDAHAATLDDVLCDPTLRAAFAAEGHALAGPVEGLRDEDLRRAALTLRKSRRLRPELVVRVADWGRTMGDAPAGELAAAFAGSEEPVPAAPGVYLLADGGGYLYIGEALDLAARLRQHLDESDRTALRHHLLENGLAGVTVEWHAFDPASDARLARYRRAYESDLIASRRPRFNVRP</sequence>
<feature type="domain" description="GIY-YIG" evidence="3">
    <location>
        <begin position="229"/>
        <end position="315"/>
    </location>
</feature>
<evidence type="ECO:0000259" key="3">
    <source>
        <dbReference type="PROSITE" id="PS50164"/>
    </source>
</evidence>
<evidence type="ECO:0000313" key="5">
    <source>
        <dbReference type="Proteomes" id="UP000007881"/>
    </source>
</evidence>
<organism evidence="4 5">
    <name type="scientific">Phycisphaera mikurensis (strain NBRC 102666 / KCTC 22515 / FYK2301M01)</name>
    <dbReference type="NCBI Taxonomy" id="1142394"/>
    <lineage>
        <taxon>Bacteria</taxon>
        <taxon>Pseudomonadati</taxon>
        <taxon>Planctomycetota</taxon>
        <taxon>Phycisphaerae</taxon>
        <taxon>Phycisphaerales</taxon>
        <taxon>Phycisphaeraceae</taxon>
        <taxon>Phycisphaera</taxon>
    </lineage>
</organism>
<dbReference type="InterPro" id="IPR000305">
    <property type="entry name" value="GIY-YIG_endonuc"/>
</dbReference>
<dbReference type="STRING" id="1142394.PSMK_00430"/>
<accession>I0IAB4</accession>
<dbReference type="KEGG" id="phm:PSMK_00430"/>